<evidence type="ECO:0000313" key="1">
    <source>
        <dbReference type="EMBL" id="EFW18867.1"/>
    </source>
</evidence>
<dbReference type="VEuPathDB" id="FungiDB:CPSG_04413"/>
<name>E9D474_COCPS</name>
<protein>
    <submittedName>
        <fullName evidence="1">Predicted protein</fullName>
    </submittedName>
</protein>
<dbReference type="AlphaFoldDB" id="E9D474"/>
<keyword evidence="2" id="KW-1185">Reference proteome</keyword>
<dbReference type="EMBL" id="GL636491">
    <property type="protein sequence ID" value="EFW18867.1"/>
    <property type="molecule type" value="Genomic_DNA"/>
</dbReference>
<dbReference type="Proteomes" id="UP000002497">
    <property type="component" value="Unassembled WGS sequence"/>
</dbReference>
<dbReference type="HOGENOM" id="CLU_1844912_0_0_1"/>
<gene>
    <name evidence="1" type="ORF">CPSG_04413</name>
</gene>
<proteinExistence type="predicted"/>
<accession>E9D474</accession>
<organism evidence="2">
    <name type="scientific">Coccidioides posadasii (strain RMSCC 757 / Silveira)</name>
    <name type="common">Valley fever fungus</name>
    <dbReference type="NCBI Taxonomy" id="443226"/>
    <lineage>
        <taxon>Eukaryota</taxon>
        <taxon>Fungi</taxon>
        <taxon>Dikarya</taxon>
        <taxon>Ascomycota</taxon>
        <taxon>Pezizomycotina</taxon>
        <taxon>Eurotiomycetes</taxon>
        <taxon>Eurotiomycetidae</taxon>
        <taxon>Onygenales</taxon>
        <taxon>Onygenaceae</taxon>
        <taxon>Coccidioides</taxon>
    </lineage>
</organism>
<evidence type="ECO:0000313" key="2">
    <source>
        <dbReference type="Proteomes" id="UP000002497"/>
    </source>
</evidence>
<reference evidence="2" key="2">
    <citation type="submission" date="2010-03" db="EMBL/GenBank/DDBJ databases">
        <title>The genome sequence of Coccidioides posadasii strain Silveira.</title>
        <authorList>
            <consortium name="The Broad Institute Genome Sequencing Center for Infectious Disease"/>
            <person name="Neafsey D."/>
            <person name="Orbach M."/>
            <person name="Henn M.R."/>
            <person name="Cole G.T."/>
            <person name="Galgiani J."/>
            <person name="Gardner M.J."/>
            <person name="Kirkland T.N."/>
            <person name="Taylor J.W."/>
            <person name="Young S.K."/>
            <person name="Zeng Q."/>
            <person name="Koehrsen M."/>
            <person name="Alvarado L."/>
            <person name="Berlin A."/>
            <person name="Borenstein D."/>
            <person name="Chapman S.B."/>
            <person name="Chen Z."/>
            <person name="Engels R."/>
            <person name="Freedman E."/>
            <person name="Gellesch M."/>
            <person name="Goldberg J."/>
            <person name="Griggs A."/>
            <person name="Gujja S."/>
            <person name="Heilman E."/>
            <person name="Heiman D."/>
            <person name="Howarth C."/>
            <person name="Jen D."/>
            <person name="Larson L."/>
            <person name="Mehta T."/>
            <person name="Neiman D."/>
            <person name="Park D."/>
            <person name="Pearson M."/>
            <person name="Richards J."/>
            <person name="Roberts A."/>
            <person name="Saif S."/>
            <person name="Shea T."/>
            <person name="Shenoy N."/>
            <person name="Sisk P."/>
            <person name="Stolte C."/>
            <person name="Sykes S."/>
            <person name="Walk T."/>
            <person name="White J."/>
            <person name="Yandava C."/>
            <person name="Haas B."/>
            <person name="Nusbaum C."/>
            <person name="Birren B."/>
        </authorList>
    </citation>
    <scope>NUCLEOTIDE SEQUENCE [LARGE SCALE GENOMIC DNA]</scope>
    <source>
        <strain evidence="2">RMSCC 757 / Silveira</strain>
    </source>
</reference>
<sequence length="139" mass="15755">MDGSLLELPRMTPIPRFRLEETALALTAGQNIRRGHQEAHTVHGSPPSLASGLVFRSWRQFGLGVKRTEHFCMKKKKRTLILDSASFVSQPCSVLPRSIRQGQSKWQVPGFPSDCVYELHKDTQQQDYVFSTTLESDLQ</sequence>
<reference evidence="2" key="1">
    <citation type="journal article" date="2010" name="Genome Res.">
        <title>Population genomic sequencing of Coccidioides fungi reveals recent hybridization and transposon control.</title>
        <authorList>
            <person name="Neafsey D.E."/>
            <person name="Barker B.M."/>
            <person name="Sharpton T.J."/>
            <person name="Stajich J.E."/>
            <person name="Park D.J."/>
            <person name="Whiston E."/>
            <person name="Hung C.-Y."/>
            <person name="McMahan C."/>
            <person name="White J."/>
            <person name="Sykes S."/>
            <person name="Heiman D."/>
            <person name="Young S."/>
            <person name="Zeng Q."/>
            <person name="Abouelleil A."/>
            <person name="Aftuck L."/>
            <person name="Bessette D."/>
            <person name="Brown A."/>
            <person name="FitzGerald M."/>
            <person name="Lui A."/>
            <person name="Macdonald J.P."/>
            <person name="Priest M."/>
            <person name="Orbach M.J."/>
            <person name="Galgiani J.N."/>
            <person name="Kirkland T.N."/>
            <person name="Cole G.T."/>
            <person name="Birren B.W."/>
            <person name="Henn M.R."/>
            <person name="Taylor J.W."/>
            <person name="Rounsley S.D."/>
        </authorList>
    </citation>
    <scope>NUCLEOTIDE SEQUENCE [LARGE SCALE GENOMIC DNA]</scope>
    <source>
        <strain evidence="2">RMSCC 757 / Silveira</strain>
    </source>
</reference>